<evidence type="ECO:0000256" key="2">
    <source>
        <dbReference type="SAM" id="SignalP"/>
    </source>
</evidence>
<dbReference type="Ensembl" id="ENSCCET00000038958.1">
    <property type="protein sequence ID" value="ENSCCEP00000026142.1"/>
    <property type="gene ID" value="ENSCCEG00000023037.1"/>
</dbReference>
<proteinExistence type="predicted"/>
<evidence type="ECO:0000313" key="4">
    <source>
        <dbReference type="Proteomes" id="UP000694410"/>
    </source>
</evidence>
<organism evidence="3 4">
    <name type="scientific">Cyanistes caeruleus</name>
    <name type="common">Eurasian blue tit</name>
    <name type="synonym">Parus caeruleus</name>
    <dbReference type="NCBI Taxonomy" id="156563"/>
    <lineage>
        <taxon>Eukaryota</taxon>
        <taxon>Metazoa</taxon>
        <taxon>Chordata</taxon>
        <taxon>Craniata</taxon>
        <taxon>Vertebrata</taxon>
        <taxon>Euteleostomi</taxon>
        <taxon>Archelosauria</taxon>
        <taxon>Archosauria</taxon>
        <taxon>Dinosauria</taxon>
        <taxon>Saurischia</taxon>
        <taxon>Theropoda</taxon>
        <taxon>Coelurosauria</taxon>
        <taxon>Aves</taxon>
        <taxon>Neognathae</taxon>
        <taxon>Neoaves</taxon>
        <taxon>Telluraves</taxon>
        <taxon>Australaves</taxon>
        <taxon>Passeriformes</taxon>
        <taxon>Paridae</taxon>
        <taxon>Cyanistes</taxon>
    </lineage>
</organism>
<name>A0A8C0ZJV6_CYACU</name>
<protein>
    <submittedName>
        <fullName evidence="3">Uncharacterized protein</fullName>
    </submittedName>
</protein>
<feature type="chain" id="PRO_5034796171" evidence="2">
    <location>
        <begin position="28"/>
        <end position="125"/>
    </location>
</feature>
<evidence type="ECO:0000256" key="1">
    <source>
        <dbReference type="SAM" id="MobiDB-lite"/>
    </source>
</evidence>
<dbReference type="Proteomes" id="UP000694410">
    <property type="component" value="Unplaced"/>
</dbReference>
<dbReference type="AlphaFoldDB" id="A0A8C0ZJV6"/>
<reference evidence="3" key="2">
    <citation type="submission" date="2025-09" db="UniProtKB">
        <authorList>
            <consortium name="Ensembl"/>
        </authorList>
    </citation>
    <scope>IDENTIFICATION</scope>
</reference>
<feature type="signal peptide" evidence="2">
    <location>
        <begin position="1"/>
        <end position="27"/>
    </location>
</feature>
<keyword evidence="4" id="KW-1185">Reference proteome</keyword>
<reference evidence="3" key="1">
    <citation type="submission" date="2025-08" db="UniProtKB">
        <authorList>
            <consortium name="Ensembl"/>
        </authorList>
    </citation>
    <scope>IDENTIFICATION</scope>
</reference>
<keyword evidence="2" id="KW-0732">Signal</keyword>
<accession>A0A8C0ZJV6</accession>
<evidence type="ECO:0000313" key="3">
    <source>
        <dbReference type="Ensembl" id="ENSCCEP00000026142.1"/>
    </source>
</evidence>
<sequence>MEVRTCSTMKLLLLGLSLVLCVGVAEALRCHVCKYKIPLVGCFRGANVTTCERREKCALIKTTLGALAAGFLGFPHPLLQEGSSRPWETKLLLWMSEDGETKPQGKGGWERSSSSSPQIAVPKKF</sequence>
<feature type="region of interest" description="Disordered" evidence="1">
    <location>
        <begin position="98"/>
        <end position="125"/>
    </location>
</feature>